<dbReference type="Pfam" id="PF00781">
    <property type="entry name" value="DAGK_cat"/>
    <property type="match status" value="1"/>
</dbReference>
<sequence length="302" mass="31904">MRSDASLPRMNITVLHHPDAGEGEWPAGRLQAHLAAAGVHGRYCTAGDEGAEAIVRRAQGVLLVAGGDGTVARAAVLLDRALVRLAIMPTGGANNIARSLGAYVPPERIASVIGSSTSASLPVGEMRAPGCSACFVEAVGIGALTRSMQADMHGLPRSRKRSVGRDALRDALLRAEPCRAAITLDGAELEEPSLAFEFMNITQIGPGLRLASPAAADGRLAAVWLPVAARDAMLDWIAQPHASRAPVREARVSRIRVRLNGEPLRLDDEVQTDAGDQVELALQEDVIRVLVPEVNHESDSRA</sequence>
<keyword evidence="3" id="KW-1185">Reference proteome</keyword>
<dbReference type="RefSeq" id="WP_211856276.1">
    <property type="nucleotide sequence ID" value="NZ_JAAGBB010000059.1"/>
</dbReference>
<dbReference type="Gene3D" id="2.60.200.40">
    <property type="match status" value="1"/>
</dbReference>
<comment type="caution">
    <text evidence="2">The sequence shown here is derived from an EMBL/GenBank/DDBJ whole genome shotgun (WGS) entry which is preliminary data.</text>
</comment>
<reference evidence="3" key="1">
    <citation type="journal article" date="2021" name="Syst. Appl. Microbiol.">
        <title>Roseomonas hellenica sp. nov., isolated from roots of wild-growing Alkanna tinctoria.</title>
        <authorList>
            <person name="Rat A."/>
            <person name="Naranjo H.D."/>
            <person name="Lebbe L."/>
            <person name="Cnockaert M."/>
            <person name="Krigas N."/>
            <person name="Grigoriadou K."/>
            <person name="Maloupa E."/>
            <person name="Willems A."/>
        </authorList>
    </citation>
    <scope>NUCLEOTIDE SEQUENCE [LARGE SCALE GENOMIC DNA]</scope>
    <source>
        <strain evidence="3">LMG 31523</strain>
    </source>
</reference>
<dbReference type="EMBL" id="JAAGBB010000059">
    <property type="protein sequence ID" value="MBR0668500.1"/>
    <property type="molecule type" value="Genomic_DNA"/>
</dbReference>
<protein>
    <recommendedName>
        <fullName evidence="1">DAGKc domain-containing protein</fullName>
    </recommendedName>
</protein>
<feature type="domain" description="DAGKc" evidence="1">
    <location>
        <begin position="8"/>
        <end position="130"/>
    </location>
</feature>
<dbReference type="InterPro" id="IPR001206">
    <property type="entry name" value="Diacylglycerol_kinase_cat_dom"/>
</dbReference>
<proteinExistence type="predicted"/>
<dbReference type="InterPro" id="IPR017438">
    <property type="entry name" value="ATP-NAD_kinase_N"/>
</dbReference>
<accession>A0ABS5F7G5</accession>
<organism evidence="2 3">
    <name type="scientific">Plastoroseomonas hellenica</name>
    <dbReference type="NCBI Taxonomy" id="2687306"/>
    <lineage>
        <taxon>Bacteria</taxon>
        <taxon>Pseudomonadati</taxon>
        <taxon>Pseudomonadota</taxon>
        <taxon>Alphaproteobacteria</taxon>
        <taxon>Acetobacterales</taxon>
        <taxon>Acetobacteraceae</taxon>
        <taxon>Plastoroseomonas</taxon>
    </lineage>
</organism>
<gene>
    <name evidence="2" type="ORF">GXW71_29375</name>
</gene>
<dbReference type="SUPFAM" id="SSF111331">
    <property type="entry name" value="NAD kinase/diacylglycerol kinase-like"/>
    <property type="match status" value="1"/>
</dbReference>
<dbReference type="PROSITE" id="PS50146">
    <property type="entry name" value="DAGK"/>
    <property type="match status" value="1"/>
</dbReference>
<dbReference type="Gene3D" id="3.40.50.10330">
    <property type="entry name" value="Probable inorganic polyphosphate/atp-NAD kinase, domain 1"/>
    <property type="match status" value="1"/>
</dbReference>
<name>A0ABS5F7G5_9PROT</name>
<evidence type="ECO:0000313" key="2">
    <source>
        <dbReference type="EMBL" id="MBR0668500.1"/>
    </source>
</evidence>
<dbReference type="Proteomes" id="UP001196870">
    <property type="component" value="Unassembled WGS sequence"/>
</dbReference>
<evidence type="ECO:0000259" key="1">
    <source>
        <dbReference type="PROSITE" id="PS50146"/>
    </source>
</evidence>
<dbReference type="InterPro" id="IPR016064">
    <property type="entry name" value="NAD/diacylglycerol_kinase_sf"/>
</dbReference>
<evidence type="ECO:0000313" key="3">
    <source>
        <dbReference type="Proteomes" id="UP001196870"/>
    </source>
</evidence>